<dbReference type="PANTHER" id="PTHR30385:SF7">
    <property type="entry name" value="RNA POLYMERASE SIGMA FACTOR FLIA"/>
    <property type="match status" value="1"/>
</dbReference>
<dbReference type="EMBL" id="JAIEZQ010000001">
    <property type="protein sequence ID" value="MBY9074045.1"/>
    <property type="molecule type" value="Genomic_DNA"/>
</dbReference>
<dbReference type="InterPro" id="IPR013325">
    <property type="entry name" value="RNA_pol_sigma_r2"/>
</dbReference>
<dbReference type="Proteomes" id="UP000754710">
    <property type="component" value="Unassembled WGS sequence"/>
</dbReference>
<dbReference type="Gene3D" id="1.20.140.160">
    <property type="match status" value="1"/>
</dbReference>
<reference evidence="8 9" key="1">
    <citation type="submission" date="2021-08" db="EMBL/GenBank/DDBJ databases">
        <title>Nocardioides bacterium WL0053 sp. nov., isolated from the sediment.</title>
        <authorList>
            <person name="Wang L."/>
            <person name="Zhang D."/>
            <person name="Zhang A."/>
        </authorList>
    </citation>
    <scope>NUCLEOTIDE SEQUENCE [LARGE SCALE GENOMIC DNA]</scope>
    <source>
        <strain evidence="8 9">WL0053</strain>
    </source>
</reference>
<evidence type="ECO:0000256" key="4">
    <source>
        <dbReference type="ARBA" id="ARBA00023163"/>
    </source>
</evidence>
<keyword evidence="2" id="KW-0731">Sigma factor</keyword>
<comment type="caution">
    <text evidence="8">The sequence shown here is derived from an EMBL/GenBank/DDBJ whole genome shotgun (WGS) entry which is preliminary data.</text>
</comment>
<proteinExistence type="predicted"/>
<dbReference type="Gene3D" id="1.10.1740.10">
    <property type="match status" value="1"/>
</dbReference>
<feature type="domain" description="RNA polymerase sigma-70 region 2" evidence="6">
    <location>
        <begin position="11"/>
        <end position="72"/>
    </location>
</feature>
<dbReference type="SUPFAM" id="SSF88946">
    <property type="entry name" value="Sigma2 domain of RNA polymerase sigma factors"/>
    <property type="match status" value="1"/>
</dbReference>
<dbReference type="Pfam" id="PF04545">
    <property type="entry name" value="Sigma70_r4"/>
    <property type="match status" value="1"/>
</dbReference>
<evidence type="ECO:0000256" key="3">
    <source>
        <dbReference type="ARBA" id="ARBA00023125"/>
    </source>
</evidence>
<dbReference type="InterPro" id="IPR013324">
    <property type="entry name" value="RNA_pol_sigma_r3/r4-like"/>
</dbReference>
<sequence>MVHQGIPLVGHIVRETLTRVPAHVSRDDLTSAGLAALAQAARAYDAERGAGFVAYASTRIRGAVVDELRGMDWASRSVRRRARSVDEVRGTLSTELGRPPTDAEVAAALGMGLDQLKAHRDDVSRASVLSLQGFDDSTIDDVLPVRGETPADVLEHRERLAYLRDAVERLPERLRAVVEGYFFAERPMAELAAELGVTESRISQLRAEAVALLKDALNSALDPHLVTEHARPTGCAARRREAYFAEVASHRTFAARLAPAPYEIHSA</sequence>
<dbReference type="InterPro" id="IPR007627">
    <property type="entry name" value="RNA_pol_sigma70_r2"/>
</dbReference>
<dbReference type="InterPro" id="IPR014284">
    <property type="entry name" value="RNA_pol_sigma-70_dom"/>
</dbReference>
<gene>
    <name evidence="8" type="ORF">K1X13_04330</name>
</gene>
<evidence type="ECO:0000256" key="2">
    <source>
        <dbReference type="ARBA" id="ARBA00023082"/>
    </source>
</evidence>
<name>A0ABS7RG72_9ACTN</name>
<feature type="domain" description="RNA polymerase sigma-70 region 3" evidence="5">
    <location>
        <begin position="84"/>
        <end position="152"/>
    </location>
</feature>
<keyword evidence="4" id="KW-0804">Transcription</keyword>
<dbReference type="NCBIfam" id="TIGR02937">
    <property type="entry name" value="sigma70-ECF"/>
    <property type="match status" value="1"/>
</dbReference>
<dbReference type="SUPFAM" id="SSF88659">
    <property type="entry name" value="Sigma3 and sigma4 domains of RNA polymerase sigma factors"/>
    <property type="match status" value="2"/>
</dbReference>
<evidence type="ECO:0000313" key="8">
    <source>
        <dbReference type="EMBL" id="MBY9074045.1"/>
    </source>
</evidence>
<feature type="domain" description="RNA polymerase sigma-70 region 4" evidence="7">
    <location>
        <begin position="167"/>
        <end position="214"/>
    </location>
</feature>
<keyword evidence="3" id="KW-0238">DNA-binding</keyword>
<dbReference type="PANTHER" id="PTHR30385">
    <property type="entry name" value="SIGMA FACTOR F FLAGELLAR"/>
    <property type="match status" value="1"/>
</dbReference>
<organism evidence="8 9">
    <name type="scientific">Nocardioides jiangsuensis</name>
    <dbReference type="NCBI Taxonomy" id="2866161"/>
    <lineage>
        <taxon>Bacteria</taxon>
        <taxon>Bacillati</taxon>
        <taxon>Actinomycetota</taxon>
        <taxon>Actinomycetes</taxon>
        <taxon>Propionibacteriales</taxon>
        <taxon>Nocardioidaceae</taxon>
        <taxon>Nocardioides</taxon>
    </lineage>
</organism>
<dbReference type="Pfam" id="PF04542">
    <property type="entry name" value="Sigma70_r2"/>
    <property type="match status" value="1"/>
</dbReference>
<protein>
    <submittedName>
        <fullName evidence="8">Sigma-70 family RNA polymerase sigma factor</fullName>
    </submittedName>
</protein>
<keyword evidence="1" id="KW-0805">Transcription regulation</keyword>
<evidence type="ECO:0000259" key="5">
    <source>
        <dbReference type="Pfam" id="PF04539"/>
    </source>
</evidence>
<dbReference type="PIRSF" id="PIRSF000770">
    <property type="entry name" value="RNA_pol_sigma-SigE/K"/>
    <property type="match status" value="1"/>
</dbReference>
<dbReference type="CDD" id="cd06171">
    <property type="entry name" value="Sigma70_r4"/>
    <property type="match status" value="1"/>
</dbReference>
<evidence type="ECO:0000256" key="1">
    <source>
        <dbReference type="ARBA" id="ARBA00023015"/>
    </source>
</evidence>
<dbReference type="InterPro" id="IPR000943">
    <property type="entry name" value="RNA_pol_sigma70"/>
</dbReference>
<evidence type="ECO:0000259" key="7">
    <source>
        <dbReference type="Pfam" id="PF04545"/>
    </source>
</evidence>
<keyword evidence="9" id="KW-1185">Reference proteome</keyword>
<dbReference type="InterPro" id="IPR007630">
    <property type="entry name" value="RNA_pol_sigma70_r4"/>
</dbReference>
<dbReference type="InterPro" id="IPR007624">
    <property type="entry name" value="RNA_pol_sigma70_r3"/>
</dbReference>
<evidence type="ECO:0000313" key="9">
    <source>
        <dbReference type="Proteomes" id="UP000754710"/>
    </source>
</evidence>
<accession>A0ABS7RG72</accession>
<dbReference type="Pfam" id="PF04539">
    <property type="entry name" value="Sigma70_r3"/>
    <property type="match status" value="1"/>
</dbReference>
<evidence type="ECO:0000259" key="6">
    <source>
        <dbReference type="Pfam" id="PF04542"/>
    </source>
</evidence>